<proteinExistence type="predicted"/>
<reference evidence="3 4" key="1">
    <citation type="journal article" date="2024" name="Fungal Genet. Biol.">
        <title>The porcine skin microbiome exhibits broad fungal antagonism.</title>
        <authorList>
            <person name="De La Cruz K.F."/>
            <person name="Townsend E.C."/>
            <person name="Alex Cheong J.Z."/>
            <person name="Salamzade R."/>
            <person name="Liu A."/>
            <person name="Sandstrom S."/>
            <person name="Davila E."/>
            <person name="Huang L."/>
            <person name="Xu K.H."/>
            <person name="Wu S.Y."/>
            <person name="Meudt J.J."/>
            <person name="Shanmuganayagam D."/>
            <person name="Gibson A.L.F."/>
            <person name="Kalan L.R."/>
        </authorList>
    </citation>
    <scope>NUCLEOTIDE SEQUENCE [LARGE SCALE GENOMIC DNA]</scope>
    <source>
        <strain evidence="3 4">LK2569</strain>
    </source>
</reference>
<sequence>MNVTTQVRRSSIASTLAAAALVMAACTTDESIPEASPSNGEGSIELSVTPDPVMLNDSGTTEYTTEWTAEADGDGNCEFVLTVSDPREQVIHSVPVSGCESSMAMTLVDGAGELDAGEYLVELKRDNERAEATFTLEK</sequence>
<evidence type="ECO:0008006" key="5">
    <source>
        <dbReference type="Google" id="ProtNLM"/>
    </source>
</evidence>
<name>A0ABV3UU46_9CORY</name>
<dbReference type="Proteomes" id="UP001558353">
    <property type="component" value="Unassembled WGS sequence"/>
</dbReference>
<evidence type="ECO:0000313" key="4">
    <source>
        <dbReference type="Proteomes" id="UP001558353"/>
    </source>
</evidence>
<evidence type="ECO:0000313" key="3">
    <source>
        <dbReference type="EMBL" id="MEX3528293.1"/>
    </source>
</evidence>
<evidence type="ECO:0000256" key="1">
    <source>
        <dbReference type="SAM" id="MobiDB-lite"/>
    </source>
</evidence>
<dbReference type="EMBL" id="JAYWMA010000003">
    <property type="protein sequence ID" value="MEX3528293.1"/>
    <property type="molecule type" value="Genomic_DNA"/>
</dbReference>
<accession>A0ABV3UU46</accession>
<keyword evidence="4" id="KW-1185">Reference proteome</keyword>
<organism evidence="3 4">
    <name type="scientific">Corynebacterium xerosis</name>
    <dbReference type="NCBI Taxonomy" id="1725"/>
    <lineage>
        <taxon>Bacteria</taxon>
        <taxon>Bacillati</taxon>
        <taxon>Actinomycetota</taxon>
        <taxon>Actinomycetes</taxon>
        <taxon>Mycobacteriales</taxon>
        <taxon>Corynebacteriaceae</taxon>
        <taxon>Corynebacterium</taxon>
    </lineage>
</organism>
<comment type="caution">
    <text evidence="3">The sequence shown here is derived from an EMBL/GenBank/DDBJ whole genome shotgun (WGS) entry which is preliminary data.</text>
</comment>
<gene>
    <name evidence="3" type="ORF">VVR64_04310</name>
</gene>
<feature type="signal peptide" evidence="2">
    <location>
        <begin position="1"/>
        <end position="24"/>
    </location>
</feature>
<evidence type="ECO:0000256" key="2">
    <source>
        <dbReference type="SAM" id="SignalP"/>
    </source>
</evidence>
<feature type="chain" id="PRO_5047301554" description="Proteinase inhibitor I42 chagasin domain-containing protein" evidence="2">
    <location>
        <begin position="25"/>
        <end position="138"/>
    </location>
</feature>
<feature type="region of interest" description="Disordered" evidence="1">
    <location>
        <begin position="31"/>
        <end position="59"/>
    </location>
</feature>
<keyword evidence="2" id="KW-0732">Signal</keyword>
<protein>
    <recommendedName>
        <fullName evidence="5">Proteinase inhibitor I42 chagasin domain-containing protein</fullName>
    </recommendedName>
</protein>
<dbReference type="RefSeq" id="WP_368522191.1">
    <property type="nucleotide sequence ID" value="NZ_JAYWMA010000003.1"/>
</dbReference>